<dbReference type="GO" id="GO:0008320">
    <property type="term" value="F:protein transmembrane transporter activity"/>
    <property type="evidence" value="ECO:0007669"/>
    <property type="project" value="TreeGrafter"/>
</dbReference>
<feature type="signal peptide" evidence="9">
    <location>
        <begin position="1"/>
        <end position="24"/>
    </location>
</feature>
<dbReference type="EMBL" id="FOOC01000003">
    <property type="protein sequence ID" value="SFF37759.1"/>
    <property type="molecule type" value="Genomic_DNA"/>
</dbReference>
<evidence type="ECO:0000256" key="7">
    <source>
        <dbReference type="ARBA" id="ARBA00023136"/>
    </source>
</evidence>
<comment type="subcellular location">
    <subcellularLocation>
        <location evidence="1">Cell outer membrane</location>
    </subcellularLocation>
</comment>
<evidence type="ECO:0000256" key="6">
    <source>
        <dbReference type="ARBA" id="ARBA00022927"/>
    </source>
</evidence>
<dbReference type="STRING" id="1076937.SAMN04488120_10363"/>
<dbReference type="Pfam" id="PF03865">
    <property type="entry name" value="ShlB"/>
    <property type="match status" value="1"/>
</dbReference>
<comment type="similarity">
    <text evidence="2">Belongs to the TPS (TC 1.B.20) family.</text>
</comment>
<dbReference type="PROSITE" id="PS51779">
    <property type="entry name" value="POTRA"/>
    <property type="match status" value="1"/>
</dbReference>
<evidence type="ECO:0000256" key="5">
    <source>
        <dbReference type="ARBA" id="ARBA00022692"/>
    </source>
</evidence>
<evidence type="ECO:0000256" key="2">
    <source>
        <dbReference type="ARBA" id="ARBA00009055"/>
    </source>
</evidence>
<keyword evidence="8" id="KW-0998">Cell outer membrane</keyword>
<gene>
    <name evidence="11" type="ORF">SAMN04488120_10363</name>
</gene>
<dbReference type="GO" id="GO:0046819">
    <property type="term" value="P:protein secretion by the type V secretion system"/>
    <property type="evidence" value="ECO:0007669"/>
    <property type="project" value="TreeGrafter"/>
</dbReference>
<dbReference type="GO" id="GO:0098046">
    <property type="term" value="C:type V protein secretion system complex"/>
    <property type="evidence" value="ECO:0007669"/>
    <property type="project" value="TreeGrafter"/>
</dbReference>
<dbReference type="Pfam" id="PF08479">
    <property type="entry name" value="POTRA_2"/>
    <property type="match status" value="1"/>
</dbReference>
<dbReference type="AlphaFoldDB" id="A0A1I2I5L8"/>
<keyword evidence="7" id="KW-0472">Membrane</keyword>
<protein>
    <submittedName>
        <fullName evidence="11">Hemolysin activation/secretion protein</fullName>
    </submittedName>
</protein>
<keyword evidence="6" id="KW-0653">Protein transport</keyword>
<organism evidence="11 12">
    <name type="scientific">Fontimonas thermophila</name>
    <dbReference type="NCBI Taxonomy" id="1076937"/>
    <lineage>
        <taxon>Bacteria</taxon>
        <taxon>Pseudomonadati</taxon>
        <taxon>Pseudomonadota</taxon>
        <taxon>Gammaproteobacteria</taxon>
        <taxon>Nevskiales</taxon>
        <taxon>Nevskiaceae</taxon>
        <taxon>Fontimonas</taxon>
    </lineage>
</organism>
<keyword evidence="12" id="KW-1185">Reference proteome</keyword>
<reference evidence="11 12" key="1">
    <citation type="submission" date="2016-10" db="EMBL/GenBank/DDBJ databases">
        <authorList>
            <person name="de Groot N.N."/>
        </authorList>
    </citation>
    <scope>NUCLEOTIDE SEQUENCE [LARGE SCALE GENOMIC DNA]</scope>
    <source>
        <strain evidence="11 12">DSM 23609</strain>
    </source>
</reference>
<evidence type="ECO:0000313" key="12">
    <source>
        <dbReference type="Proteomes" id="UP000199771"/>
    </source>
</evidence>
<evidence type="ECO:0000256" key="3">
    <source>
        <dbReference type="ARBA" id="ARBA00022448"/>
    </source>
</evidence>
<evidence type="ECO:0000256" key="1">
    <source>
        <dbReference type="ARBA" id="ARBA00004442"/>
    </source>
</evidence>
<dbReference type="Gene3D" id="2.40.160.50">
    <property type="entry name" value="membrane protein fhac: a member of the omp85/tpsb transporter family"/>
    <property type="match status" value="1"/>
</dbReference>
<keyword evidence="3" id="KW-0813">Transport</keyword>
<dbReference type="Gene3D" id="3.10.20.310">
    <property type="entry name" value="membrane protein fhac"/>
    <property type="match status" value="1"/>
</dbReference>
<dbReference type="GO" id="GO:0009279">
    <property type="term" value="C:cell outer membrane"/>
    <property type="evidence" value="ECO:0007669"/>
    <property type="project" value="UniProtKB-SubCell"/>
</dbReference>
<dbReference type="PANTHER" id="PTHR34597:SF1">
    <property type="entry name" value="HEME_HEMOPEXIN TRANSPORTER PROTEIN HUXB"/>
    <property type="match status" value="1"/>
</dbReference>
<dbReference type="InterPro" id="IPR051544">
    <property type="entry name" value="TPS_OM_transporter"/>
</dbReference>
<evidence type="ECO:0000259" key="10">
    <source>
        <dbReference type="PROSITE" id="PS51779"/>
    </source>
</evidence>
<dbReference type="InterPro" id="IPR005565">
    <property type="entry name" value="Hemolysn_activator_HlyB_C"/>
</dbReference>
<evidence type="ECO:0000313" key="11">
    <source>
        <dbReference type="EMBL" id="SFF37759.1"/>
    </source>
</evidence>
<keyword evidence="9" id="KW-0732">Signal</keyword>
<proteinExistence type="inferred from homology"/>
<keyword evidence="4" id="KW-1134">Transmembrane beta strand</keyword>
<feature type="chain" id="PRO_5011790245" evidence="9">
    <location>
        <begin position="25"/>
        <end position="548"/>
    </location>
</feature>
<feature type="domain" description="POTRA" evidence="10">
    <location>
        <begin position="72"/>
        <end position="147"/>
    </location>
</feature>
<sequence length="548" mass="58962">MRMCLRLNPAVSAALMGIGMLIHAGHTAAQTTQPGAPLVPQTNPLPAQEAIPPEVRTRPSAGTPRETALATITVQRFVFEGNTLFGEAQLQALIESYVGRPITLLDLYAAADKVAAFYHEQGYTLASVNVPPQQVSAGTVRLSVSEGRIAAIKAEGNVSYRTHQLAGYFPGLRGSIYRSGTLEPGLRTLNTLPGLKVRAVLKPGEAPGTSELWIRTEEDRLAGLVTVDNYGRESIGEYRLTGLLQLNNPLRVADQLQLLALTSEDGLLNYGYGAYSLPVTVRGTRLTLSYGHADFEIDGAPVDGRSRSGRIVLDHPFLRDARHVLTGSLGASRTLSNADFGGATFNDTSITLAEAGLTYTHTHPGFAVTQVATTIASNFDQATRAELNPPSGRVRADQRLRWELDVQHAQPVSTLFQIRVHLNGVYSPDPLAAPQQYALGGPTTIRGYAPAEIRGDRGYFGSIELHKPFAFGNVRVNPRVFADAGKAMLVDAPPGVSDTETLTSAGVGADASYRWLTLKLDWAFPLDQHPASDGRDDSRLYGSLSVKF</sequence>
<dbReference type="PANTHER" id="PTHR34597">
    <property type="entry name" value="SLR1661 PROTEIN"/>
    <property type="match status" value="1"/>
</dbReference>
<dbReference type="InterPro" id="IPR034746">
    <property type="entry name" value="POTRA"/>
</dbReference>
<keyword evidence="5" id="KW-0812">Transmembrane</keyword>
<name>A0A1I2I5L8_9GAMM</name>
<dbReference type="InterPro" id="IPR013686">
    <property type="entry name" value="Polypept-transport_assoc_ShlB"/>
</dbReference>
<evidence type="ECO:0000256" key="9">
    <source>
        <dbReference type="SAM" id="SignalP"/>
    </source>
</evidence>
<dbReference type="Proteomes" id="UP000199771">
    <property type="component" value="Unassembled WGS sequence"/>
</dbReference>
<evidence type="ECO:0000256" key="8">
    <source>
        <dbReference type="ARBA" id="ARBA00023237"/>
    </source>
</evidence>
<accession>A0A1I2I5L8</accession>
<evidence type="ECO:0000256" key="4">
    <source>
        <dbReference type="ARBA" id="ARBA00022452"/>
    </source>
</evidence>